<sequence>MHYASTRRTFLAQSALGVLAAGVPLFGQAAPPASSGQSPAPVPPPAKRTPMPRTAPPYDKATINMIGPRPGYTPQIGTMVSMLTWMEGAVLGPTRDLTQDQLDYLFDKNANTIGALMLHLAARMIDVDNLEQKQRGTRALD</sequence>
<keyword evidence="2" id="KW-0732">Signal</keyword>
<reference evidence="3" key="1">
    <citation type="submission" date="2020-08" db="EMBL/GenBank/DDBJ databases">
        <title>Genomic Encyclopedia of Type Strains, Phase IV (KMG-V): Genome sequencing to study the core and pangenomes of soil and plant-associated prokaryotes.</title>
        <authorList>
            <person name="Whitman W."/>
        </authorList>
    </citation>
    <scope>NUCLEOTIDE SEQUENCE [LARGE SCALE GENOMIC DNA]</scope>
    <source>
        <strain evidence="3">M8UP27</strain>
    </source>
</reference>
<dbReference type="Gene3D" id="1.20.120.450">
    <property type="entry name" value="dinb family like domain"/>
    <property type="match status" value="1"/>
</dbReference>
<name>A0A7W8IJT5_9BACT</name>
<dbReference type="Proteomes" id="UP000568106">
    <property type="component" value="Unassembled WGS sequence"/>
</dbReference>
<dbReference type="SUPFAM" id="SSF109854">
    <property type="entry name" value="DinB/YfiT-like putative metalloenzymes"/>
    <property type="match status" value="1"/>
</dbReference>
<keyword evidence="4" id="KW-1185">Reference proteome</keyword>
<feature type="compositionally biased region" description="Low complexity" evidence="1">
    <location>
        <begin position="30"/>
        <end position="39"/>
    </location>
</feature>
<evidence type="ECO:0000256" key="1">
    <source>
        <dbReference type="SAM" id="MobiDB-lite"/>
    </source>
</evidence>
<proteinExistence type="predicted"/>
<organism evidence="3 4">
    <name type="scientific">Tunturiibacter empetritectus</name>
    <dbReference type="NCBI Taxonomy" id="3069691"/>
    <lineage>
        <taxon>Bacteria</taxon>
        <taxon>Pseudomonadati</taxon>
        <taxon>Acidobacteriota</taxon>
        <taxon>Terriglobia</taxon>
        <taxon>Terriglobales</taxon>
        <taxon>Acidobacteriaceae</taxon>
        <taxon>Tunturiibacter</taxon>
    </lineage>
</organism>
<dbReference type="EMBL" id="JACHDY010000004">
    <property type="protein sequence ID" value="MBB5318452.1"/>
    <property type="molecule type" value="Genomic_DNA"/>
</dbReference>
<dbReference type="InterPro" id="IPR034660">
    <property type="entry name" value="DinB/YfiT-like"/>
</dbReference>
<evidence type="ECO:0000313" key="3">
    <source>
        <dbReference type="EMBL" id="MBB5318452.1"/>
    </source>
</evidence>
<comment type="caution">
    <text evidence="3">The sequence shown here is derived from an EMBL/GenBank/DDBJ whole genome shotgun (WGS) entry which is preliminary data.</text>
</comment>
<gene>
    <name evidence="3" type="ORF">HDF09_003149</name>
</gene>
<dbReference type="AlphaFoldDB" id="A0A7W8IJT5"/>
<protein>
    <recommendedName>
        <fullName evidence="5">Twin-arginine translocation signal domain-containing protein</fullName>
    </recommendedName>
</protein>
<dbReference type="InterPro" id="IPR006311">
    <property type="entry name" value="TAT_signal"/>
</dbReference>
<evidence type="ECO:0008006" key="5">
    <source>
        <dbReference type="Google" id="ProtNLM"/>
    </source>
</evidence>
<evidence type="ECO:0000313" key="4">
    <source>
        <dbReference type="Proteomes" id="UP000568106"/>
    </source>
</evidence>
<feature type="chain" id="PRO_5031228758" description="Twin-arginine translocation signal domain-containing protein" evidence="2">
    <location>
        <begin position="30"/>
        <end position="141"/>
    </location>
</feature>
<feature type="region of interest" description="Disordered" evidence="1">
    <location>
        <begin position="30"/>
        <end position="64"/>
    </location>
</feature>
<feature type="signal peptide" evidence="2">
    <location>
        <begin position="1"/>
        <end position="29"/>
    </location>
</feature>
<accession>A0A7W8IJT5</accession>
<dbReference type="PROSITE" id="PS51318">
    <property type="entry name" value="TAT"/>
    <property type="match status" value="1"/>
</dbReference>
<evidence type="ECO:0000256" key="2">
    <source>
        <dbReference type="SAM" id="SignalP"/>
    </source>
</evidence>